<evidence type="ECO:0000259" key="8">
    <source>
        <dbReference type="SMART" id="SM00986"/>
    </source>
</evidence>
<feature type="active site" description="Proton acceptor" evidence="5 6">
    <location>
        <position position="140"/>
    </location>
</feature>
<dbReference type="SMART" id="SM00987">
    <property type="entry name" value="UreE_C"/>
    <property type="match status" value="1"/>
</dbReference>
<feature type="region of interest" description="Disordered" evidence="7">
    <location>
        <begin position="1"/>
        <end position="58"/>
    </location>
</feature>
<dbReference type="Gene3D" id="3.40.470.10">
    <property type="entry name" value="Uracil-DNA glycosylase-like domain"/>
    <property type="match status" value="1"/>
</dbReference>
<dbReference type="GO" id="GO:0004844">
    <property type="term" value="F:uracil DNA N-glycosylase activity"/>
    <property type="evidence" value="ECO:0007669"/>
    <property type="project" value="UniProtKB-UniRule"/>
</dbReference>
<evidence type="ECO:0000256" key="3">
    <source>
        <dbReference type="ARBA" id="ARBA00022801"/>
    </source>
</evidence>
<evidence type="ECO:0000256" key="1">
    <source>
        <dbReference type="ARBA" id="ARBA00008184"/>
    </source>
</evidence>
<keyword evidence="4 5" id="KW-0234">DNA repair</keyword>
<dbReference type="InterPro" id="IPR002043">
    <property type="entry name" value="UDG_fam1"/>
</dbReference>
<keyword evidence="3 5" id="KW-0378">Hydrolase</keyword>
<evidence type="ECO:0000256" key="5">
    <source>
        <dbReference type="HAMAP-Rule" id="MF_03166"/>
    </source>
</evidence>
<dbReference type="SMART" id="SM00986">
    <property type="entry name" value="UDG"/>
    <property type="match status" value="1"/>
</dbReference>
<dbReference type="PROSITE" id="PS00130">
    <property type="entry name" value="U_DNA_GLYCOSYLASE"/>
    <property type="match status" value="1"/>
</dbReference>
<feature type="compositionally biased region" description="Basic and acidic residues" evidence="7">
    <location>
        <begin position="344"/>
        <end position="360"/>
    </location>
</feature>
<dbReference type="CDD" id="cd10027">
    <property type="entry name" value="UDG-F1-like"/>
    <property type="match status" value="1"/>
</dbReference>
<keyword evidence="5" id="KW-0496">Mitochondrion</keyword>
<gene>
    <name evidence="9" type="ORF">CDEB00056_LOCUS12373</name>
</gene>
<evidence type="ECO:0000256" key="7">
    <source>
        <dbReference type="SAM" id="MobiDB-lite"/>
    </source>
</evidence>
<sequence length="404" mass="44436">MITSFFAPKENSKTRTRKSERTNTTEEIDNAKRSKTSDSVSNRQSKSKSKLTPEVNVPTEVEVPPHVKELMSHLTDESWKKALFQYTSTKPNGKFSQLAKFVSTERMSKNKQVFPPPCDTFTALNLVPLHKVKVVIVGQDPYHGVGQGHGLAFSVRKGVKIPPSLRNIYKELVIMPTHGYLERWARQGVLMLNAVLTVRKGEAFSHAKRGWEDFTDEIIRLLFTHRSKDSPGLVFLLWGKPAAKKAETIINRYKGRGSGIGMSSSGGSNSKNNNNNKHVVICTSHPSPLGATKTKSPFMGSKCFSRANSALKEMGVEPIHWGVDGPLALKQQQQSAPSENADVDNAKENDQSKAEPKPEVARFITPTSTSSSDADSTAAAATSILIEASDTQCRSDNEQEISDV</sequence>
<dbReference type="EMBL" id="HBIO01016053">
    <property type="protein sequence ID" value="CAE0467521.1"/>
    <property type="molecule type" value="Transcribed_RNA"/>
</dbReference>
<dbReference type="SUPFAM" id="SSF52141">
    <property type="entry name" value="Uracil-DNA glycosylase-like"/>
    <property type="match status" value="1"/>
</dbReference>
<feature type="compositionally biased region" description="Low complexity" evidence="7">
    <location>
        <begin position="367"/>
        <end position="379"/>
    </location>
</feature>
<dbReference type="EC" id="3.2.2.27" evidence="5"/>
<evidence type="ECO:0000256" key="2">
    <source>
        <dbReference type="ARBA" id="ARBA00022763"/>
    </source>
</evidence>
<feature type="compositionally biased region" description="Basic and acidic residues" evidence="7">
    <location>
        <begin position="10"/>
        <end position="36"/>
    </location>
</feature>
<name>A0A7S3Q6M9_9STRA</name>
<dbReference type="InterPro" id="IPR005122">
    <property type="entry name" value="Uracil-DNA_glycosylase-like"/>
</dbReference>
<evidence type="ECO:0000256" key="6">
    <source>
        <dbReference type="PROSITE-ProRule" id="PRU10072"/>
    </source>
</evidence>
<protein>
    <recommendedName>
        <fullName evidence="5">Uracil-DNA glycosylase</fullName>
        <shortName evidence="5">UDG</shortName>
        <ecNumber evidence="5">3.2.2.27</ecNumber>
    </recommendedName>
</protein>
<dbReference type="GO" id="GO:0005634">
    <property type="term" value="C:nucleus"/>
    <property type="evidence" value="ECO:0007669"/>
    <property type="project" value="UniProtKB-SubCell"/>
</dbReference>
<comment type="function">
    <text evidence="5">Excises uracil residues from the DNA which can arise as a result of misincorporation of dUMP residues by DNA polymerase or due to deamination of cytosine.</text>
</comment>
<comment type="subcellular location">
    <subcellularLocation>
        <location evidence="5">Mitochondrion</location>
    </subcellularLocation>
    <subcellularLocation>
        <location evidence="5">Nucleus</location>
    </subcellularLocation>
</comment>
<dbReference type="HAMAP" id="MF_00148">
    <property type="entry name" value="UDG"/>
    <property type="match status" value="1"/>
</dbReference>
<feature type="region of interest" description="Disordered" evidence="7">
    <location>
        <begin position="330"/>
        <end position="379"/>
    </location>
</feature>
<dbReference type="NCBIfam" id="TIGR00628">
    <property type="entry name" value="ung"/>
    <property type="match status" value="1"/>
</dbReference>
<dbReference type="PANTHER" id="PTHR11264:SF0">
    <property type="entry name" value="URACIL-DNA GLYCOSYLASE"/>
    <property type="match status" value="1"/>
</dbReference>
<reference evidence="9" key="1">
    <citation type="submission" date="2021-01" db="EMBL/GenBank/DDBJ databases">
        <authorList>
            <person name="Corre E."/>
            <person name="Pelletier E."/>
            <person name="Niang G."/>
            <person name="Scheremetjew M."/>
            <person name="Finn R."/>
            <person name="Kale V."/>
            <person name="Holt S."/>
            <person name="Cochrane G."/>
            <person name="Meng A."/>
            <person name="Brown T."/>
            <person name="Cohen L."/>
        </authorList>
    </citation>
    <scope>NUCLEOTIDE SEQUENCE</scope>
    <source>
        <strain evidence="9">MM31A-1</strain>
    </source>
</reference>
<dbReference type="Pfam" id="PF03167">
    <property type="entry name" value="UDG"/>
    <property type="match status" value="1"/>
</dbReference>
<organism evidence="9">
    <name type="scientific">Chaetoceros debilis</name>
    <dbReference type="NCBI Taxonomy" id="122233"/>
    <lineage>
        <taxon>Eukaryota</taxon>
        <taxon>Sar</taxon>
        <taxon>Stramenopiles</taxon>
        <taxon>Ochrophyta</taxon>
        <taxon>Bacillariophyta</taxon>
        <taxon>Coscinodiscophyceae</taxon>
        <taxon>Chaetocerotophycidae</taxon>
        <taxon>Chaetocerotales</taxon>
        <taxon>Chaetocerotaceae</taxon>
        <taxon>Chaetoceros</taxon>
    </lineage>
</organism>
<evidence type="ECO:0000256" key="4">
    <source>
        <dbReference type="ARBA" id="ARBA00023204"/>
    </source>
</evidence>
<feature type="domain" description="Uracil-DNA glycosylase-like" evidence="8">
    <location>
        <begin position="125"/>
        <end position="311"/>
    </location>
</feature>
<dbReference type="GO" id="GO:0097510">
    <property type="term" value="P:base-excision repair, AP site formation via deaminated base removal"/>
    <property type="evidence" value="ECO:0007669"/>
    <property type="project" value="TreeGrafter"/>
</dbReference>
<comment type="similarity">
    <text evidence="1 5">Belongs to the uracil-DNA glycosylase (UDG) superfamily. UNG family.</text>
</comment>
<keyword evidence="5" id="KW-0539">Nucleus</keyword>
<dbReference type="InterPro" id="IPR036895">
    <property type="entry name" value="Uracil-DNA_glycosylase-like_sf"/>
</dbReference>
<evidence type="ECO:0000313" key="9">
    <source>
        <dbReference type="EMBL" id="CAE0467521.1"/>
    </source>
</evidence>
<proteinExistence type="inferred from homology"/>
<comment type="catalytic activity">
    <reaction evidence="5">
        <text>Hydrolyzes single-stranded DNA or mismatched double-stranded DNA and polynucleotides, releasing free uracil.</text>
        <dbReference type="EC" id="3.2.2.27"/>
    </reaction>
</comment>
<dbReference type="AlphaFoldDB" id="A0A7S3Q6M9"/>
<dbReference type="GO" id="GO:0005739">
    <property type="term" value="C:mitochondrion"/>
    <property type="evidence" value="ECO:0007669"/>
    <property type="project" value="UniProtKB-SubCell"/>
</dbReference>
<dbReference type="InterPro" id="IPR018085">
    <property type="entry name" value="Ura-DNA_Glyclase_AS"/>
</dbReference>
<dbReference type="PANTHER" id="PTHR11264">
    <property type="entry name" value="URACIL-DNA GLYCOSYLASE"/>
    <property type="match status" value="1"/>
</dbReference>
<accession>A0A7S3Q6M9</accession>
<dbReference type="NCBIfam" id="NF003592">
    <property type="entry name" value="PRK05254.1-5"/>
    <property type="match status" value="1"/>
</dbReference>
<keyword evidence="2 5" id="KW-0227">DNA damage</keyword>